<dbReference type="EMBL" id="GBXM01053978">
    <property type="protein sequence ID" value="JAH54599.1"/>
    <property type="molecule type" value="Transcribed_RNA"/>
</dbReference>
<reference evidence="2" key="1">
    <citation type="submission" date="2014-11" db="EMBL/GenBank/DDBJ databases">
        <authorList>
            <person name="Amaro Gonzalez C."/>
        </authorList>
    </citation>
    <scope>NUCLEOTIDE SEQUENCE</scope>
</reference>
<sequence>MPMFTCLYSVVLLAGSPCPCSPVCIQSCYWLAVHAHVHLSVFSRAIG</sequence>
<feature type="signal peptide" evidence="1">
    <location>
        <begin position="1"/>
        <end position="22"/>
    </location>
</feature>
<evidence type="ECO:0000313" key="2">
    <source>
        <dbReference type="EMBL" id="JAH54599.1"/>
    </source>
</evidence>
<dbReference type="AlphaFoldDB" id="A0A0E9TLM9"/>
<protein>
    <submittedName>
        <fullName evidence="2">Uncharacterized protein</fullName>
    </submittedName>
</protein>
<organism evidence="2">
    <name type="scientific">Anguilla anguilla</name>
    <name type="common">European freshwater eel</name>
    <name type="synonym">Muraena anguilla</name>
    <dbReference type="NCBI Taxonomy" id="7936"/>
    <lineage>
        <taxon>Eukaryota</taxon>
        <taxon>Metazoa</taxon>
        <taxon>Chordata</taxon>
        <taxon>Craniata</taxon>
        <taxon>Vertebrata</taxon>
        <taxon>Euteleostomi</taxon>
        <taxon>Actinopterygii</taxon>
        <taxon>Neopterygii</taxon>
        <taxon>Teleostei</taxon>
        <taxon>Anguilliformes</taxon>
        <taxon>Anguillidae</taxon>
        <taxon>Anguilla</taxon>
    </lineage>
</organism>
<evidence type="ECO:0000256" key="1">
    <source>
        <dbReference type="SAM" id="SignalP"/>
    </source>
</evidence>
<reference evidence="2" key="2">
    <citation type="journal article" date="2015" name="Fish Shellfish Immunol.">
        <title>Early steps in the European eel (Anguilla anguilla)-Vibrio vulnificus interaction in the gills: Role of the RtxA13 toxin.</title>
        <authorList>
            <person name="Callol A."/>
            <person name="Pajuelo D."/>
            <person name="Ebbesson L."/>
            <person name="Teles M."/>
            <person name="MacKenzie S."/>
            <person name="Amaro C."/>
        </authorList>
    </citation>
    <scope>NUCLEOTIDE SEQUENCE</scope>
</reference>
<name>A0A0E9TLM9_ANGAN</name>
<accession>A0A0E9TLM9</accession>
<proteinExistence type="predicted"/>
<keyword evidence="1" id="KW-0732">Signal</keyword>
<feature type="chain" id="PRO_5002432745" evidence="1">
    <location>
        <begin position="23"/>
        <end position="47"/>
    </location>
</feature>